<evidence type="ECO:0000256" key="1">
    <source>
        <dbReference type="SAM" id="Coils"/>
    </source>
</evidence>
<proteinExistence type="predicted"/>
<protein>
    <submittedName>
        <fullName evidence="2">Coiled coil protein</fullName>
    </submittedName>
</protein>
<dbReference type="Proteomes" id="UP001067231">
    <property type="component" value="Unassembled WGS sequence"/>
</dbReference>
<comment type="caution">
    <text evidence="2">The sequence shown here is derived from an EMBL/GenBank/DDBJ whole genome shotgun (WGS) entry which is preliminary data.</text>
</comment>
<name>A0A9D5DDQ2_9CRYT</name>
<accession>A0A9D5DDQ2</accession>
<sequence>MESVELPKRDWYHVSGSSLDVNIPSSHNASTSQAASLLQCNREYVVHMFSGVPRVIMLDSGINSQEELNNGSKCSSKLSGLGMECFSLSKVSNNIVYIKGKELSIVNIQSDIVNTLVRGNTHWKSVIFSPLDDRCFVAWNKSSLCLWNRSSYEYHILQDSSITNKSKVSPHSNTNLSDCVLINYQDDVKIVSCQFIGDLIVLFTSNGCFDMFSSNLSPGEYFRSIKSRQVVDSNSVLLDAVVYPNIKIKDSLKGNNMRAVLLFVNEDVYSVRIYNMSVDSNNNYGDSVLLQSINIHVKDEGKSNTNSPYNARIIGPNWGEYFAIQIFNQLIICSVGEELPIRSLFFFPSRLLETAAFRPPKNVTWLDTGKAKSSENLTKQQHIEIFVSNIFGGLESIILPPALEHDSAKNHYSTENISTTNDIFAVNLSHQKCSNSDSKDNVTDDYYSVLMNNSQKGEKGEFQLNSTPQNKLPSDRSNLLTTIFSTLNMEDKPAFNINSQSNNTGASINVDGSILKCQINDVITREFEKISINLSKEINDSVSSVLGGLLKPIERDIQSIKSHLSGIEKSITGSYTDTTIIPKIESTINEFCLNTNEKLTSMDTCLSRLVKETRNANEKIVKLNKQCESMNTNPIDDFTQVVADSFGTLTNAVTSIQATLNRLESQINNGVPPKTPTPSHLVTSNTTQSIASQIEDAIKQKHYDRAFAIAISADQAALSQSDKRQASNRECFVLNLAYKFDPCVWLDDPLPISHPVILGVAKILSDALPNLIESLKDNNGFPQNSSIMDLKVRILWIKETIHCYEPFNDTLTPSDVVQILNEISESMSRCINIINSTNDMNKSMSYITPACFTDGSLTSDITSILRHIRRITRNITSGMK</sequence>
<evidence type="ECO:0000313" key="2">
    <source>
        <dbReference type="EMBL" id="KAJ1604497.1"/>
    </source>
</evidence>
<keyword evidence="1" id="KW-0175">Coiled coil</keyword>
<reference evidence="2" key="1">
    <citation type="submission" date="2022-10" db="EMBL/GenBank/DDBJ databases">
        <title>Adaptive evolution leads to modifications in subtelomeric GC content in a zoonotic Cryptosporidium species.</title>
        <authorList>
            <person name="Li J."/>
            <person name="Feng Y."/>
            <person name="Xiao L."/>
        </authorList>
    </citation>
    <scope>NUCLEOTIDE SEQUENCE</scope>
    <source>
        <strain evidence="2">33844</strain>
    </source>
</reference>
<dbReference type="AlphaFoldDB" id="A0A9D5DDQ2"/>
<dbReference type="OrthoDB" id="340226at2759"/>
<dbReference type="EMBL" id="JAPCXC010000138">
    <property type="protein sequence ID" value="KAJ1604497.1"/>
    <property type="molecule type" value="Genomic_DNA"/>
</dbReference>
<gene>
    <name evidence="2" type="ORF">OJ253_3644</name>
</gene>
<organism evidence="2">
    <name type="scientific">Cryptosporidium canis</name>
    <dbReference type="NCBI Taxonomy" id="195482"/>
    <lineage>
        <taxon>Eukaryota</taxon>
        <taxon>Sar</taxon>
        <taxon>Alveolata</taxon>
        <taxon>Apicomplexa</taxon>
        <taxon>Conoidasida</taxon>
        <taxon>Coccidia</taxon>
        <taxon>Eucoccidiorida</taxon>
        <taxon>Eimeriorina</taxon>
        <taxon>Cryptosporidiidae</taxon>
        <taxon>Cryptosporidium</taxon>
    </lineage>
</organism>
<feature type="coiled-coil region" evidence="1">
    <location>
        <begin position="606"/>
        <end position="633"/>
    </location>
</feature>